<accession>A0A0E9WQ10</accession>
<reference evidence="2" key="1">
    <citation type="submission" date="2014-11" db="EMBL/GenBank/DDBJ databases">
        <authorList>
            <person name="Amaro Gonzalez C."/>
        </authorList>
    </citation>
    <scope>NUCLEOTIDE SEQUENCE</scope>
</reference>
<dbReference type="EMBL" id="GBXM01016912">
    <property type="protein sequence ID" value="JAH91665.1"/>
    <property type="molecule type" value="Transcribed_RNA"/>
</dbReference>
<feature type="compositionally biased region" description="Basic and acidic residues" evidence="1">
    <location>
        <begin position="65"/>
        <end position="74"/>
    </location>
</feature>
<proteinExistence type="predicted"/>
<protein>
    <submittedName>
        <fullName evidence="2">Uncharacterized protein</fullName>
    </submittedName>
</protein>
<sequence>MQRSWPPLPSPVSRSDRLRRHGQKLERGRPAPQTTAQTVRDKLKRRVPTTLWKTLHWRSRRRRPRAEPRACPHL</sequence>
<feature type="region of interest" description="Disordered" evidence="1">
    <location>
        <begin position="1"/>
        <end position="74"/>
    </location>
</feature>
<reference evidence="2" key="2">
    <citation type="journal article" date="2015" name="Fish Shellfish Immunol.">
        <title>Early steps in the European eel (Anguilla anguilla)-Vibrio vulnificus interaction in the gills: Role of the RtxA13 toxin.</title>
        <authorList>
            <person name="Callol A."/>
            <person name="Pajuelo D."/>
            <person name="Ebbesson L."/>
            <person name="Teles M."/>
            <person name="MacKenzie S."/>
            <person name="Amaro C."/>
        </authorList>
    </citation>
    <scope>NUCLEOTIDE SEQUENCE</scope>
</reference>
<feature type="compositionally biased region" description="Basic residues" evidence="1">
    <location>
        <begin position="55"/>
        <end position="64"/>
    </location>
</feature>
<evidence type="ECO:0000313" key="2">
    <source>
        <dbReference type="EMBL" id="JAH91665.1"/>
    </source>
</evidence>
<evidence type="ECO:0000256" key="1">
    <source>
        <dbReference type="SAM" id="MobiDB-lite"/>
    </source>
</evidence>
<dbReference type="AlphaFoldDB" id="A0A0E9WQ10"/>
<organism evidence="2">
    <name type="scientific">Anguilla anguilla</name>
    <name type="common">European freshwater eel</name>
    <name type="synonym">Muraena anguilla</name>
    <dbReference type="NCBI Taxonomy" id="7936"/>
    <lineage>
        <taxon>Eukaryota</taxon>
        <taxon>Metazoa</taxon>
        <taxon>Chordata</taxon>
        <taxon>Craniata</taxon>
        <taxon>Vertebrata</taxon>
        <taxon>Euteleostomi</taxon>
        <taxon>Actinopterygii</taxon>
        <taxon>Neopterygii</taxon>
        <taxon>Teleostei</taxon>
        <taxon>Anguilliformes</taxon>
        <taxon>Anguillidae</taxon>
        <taxon>Anguilla</taxon>
    </lineage>
</organism>
<feature type="compositionally biased region" description="Pro residues" evidence="1">
    <location>
        <begin position="1"/>
        <end position="10"/>
    </location>
</feature>
<name>A0A0E9WQ10_ANGAN</name>